<dbReference type="eggNOG" id="COG0183">
    <property type="taxonomic scope" value="Bacteria"/>
</dbReference>
<dbReference type="HOGENOM" id="CLU_035425_2_0_11"/>
<dbReference type="PANTHER" id="PTHR42870">
    <property type="entry name" value="ACETYL-COA C-ACETYLTRANSFERASE"/>
    <property type="match status" value="1"/>
</dbReference>
<dbReference type="Gene3D" id="3.40.47.10">
    <property type="match status" value="1"/>
</dbReference>
<dbReference type="Proteomes" id="UP000006057">
    <property type="component" value="Chromosome"/>
</dbReference>
<dbReference type="SUPFAM" id="SSF53901">
    <property type="entry name" value="Thiolase-like"/>
    <property type="match status" value="2"/>
</dbReference>
<feature type="domain" description="Thiolase C-terminal" evidence="1">
    <location>
        <begin position="258"/>
        <end position="385"/>
    </location>
</feature>
<dbReference type="CDD" id="cd00829">
    <property type="entry name" value="SCP-x_thiolase"/>
    <property type="match status" value="1"/>
</dbReference>
<dbReference type="KEGG" id="mcb:Mycch_2953"/>
<evidence type="ECO:0000313" key="2">
    <source>
        <dbReference type="EMBL" id="AFM17709.1"/>
    </source>
</evidence>
<dbReference type="STRING" id="710421.Mycch_2953"/>
<dbReference type="InterPro" id="IPR055140">
    <property type="entry name" value="Thiolase_C_2"/>
</dbReference>
<organism evidence="2 3">
    <name type="scientific">Mycolicibacterium chubuense (strain NBB4)</name>
    <name type="common">Mycobacterium chubuense</name>
    <dbReference type="NCBI Taxonomy" id="710421"/>
    <lineage>
        <taxon>Bacteria</taxon>
        <taxon>Bacillati</taxon>
        <taxon>Actinomycetota</taxon>
        <taxon>Actinomycetes</taxon>
        <taxon>Mycobacteriales</taxon>
        <taxon>Mycobacteriaceae</taxon>
        <taxon>Mycolicibacterium</taxon>
    </lineage>
</organism>
<reference evidence="2 3" key="1">
    <citation type="submission" date="2012-06" db="EMBL/GenBank/DDBJ databases">
        <title>Complete sequence of chromosome of Mycobacterium chubuense NBB4.</title>
        <authorList>
            <consortium name="US DOE Joint Genome Institute"/>
            <person name="Lucas S."/>
            <person name="Han J."/>
            <person name="Lapidus A."/>
            <person name="Cheng J.-F."/>
            <person name="Goodwin L."/>
            <person name="Pitluck S."/>
            <person name="Peters L."/>
            <person name="Mikhailova N."/>
            <person name="Teshima H."/>
            <person name="Detter J.C."/>
            <person name="Han C."/>
            <person name="Tapia R."/>
            <person name="Land M."/>
            <person name="Hauser L."/>
            <person name="Kyrpides N."/>
            <person name="Ivanova N."/>
            <person name="Pagani I."/>
            <person name="Mattes T."/>
            <person name="Holmes A."/>
            <person name="Rutledge P."/>
            <person name="Paulsen I."/>
            <person name="Coleman N."/>
            <person name="Woyke T."/>
        </authorList>
    </citation>
    <scope>NUCLEOTIDE SEQUENCE [LARGE SCALE GENOMIC DNA]</scope>
    <source>
        <strain evidence="2 3">NBB4</strain>
    </source>
</reference>
<sequence length="394" mass="41708">MSARENRAVISGIGQSDIGRRLGRDELDLTIDAALAAIADAGLTVADIDGLATYPGGLGGYPGFSGPGSPVVHDALRLQLNWHSGGAEGPAQLQAVVNAAMAVSQGLARHVLVYRTVTESTAQGSGRRPGIGLDDGQVTGALQWTIPFRAYSAANWLAMYAMRHFHEFGTTERQLAQIALNGRRNAALNDTAIFREPLTMDDYLAARMISTPFRLFDCDVPVDGSTALIVSTVEHADSVDHPVARIDAVGTALRGRPSWEQWDDLTTMPARTSAAQMWSRTDLRPADVDVAELYDGFSWLTMSWLEALGFCGHGESGPFIEGGGRIALDGELPVNTHGGQLSAGRLHGYGFLHEAVLQLRGEAGARQVAGTPEVAVVSNGGGPVSGCLLLTRLA</sequence>
<keyword evidence="3" id="KW-1185">Reference proteome</keyword>
<accession>I4BKA2</accession>
<gene>
    <name evidence="2" type="ordered locus">Mycch_2953</name>
</gene>
<dbReference type="EMBL" id="CP003053">
    <property type="protein sequence ID" value="AFM17709.1"/>
    <property type="molecule type" value="Genomic_DNA"/>
</dbReference>
<dbReference type="InterPro" id="IPR002155">
    <property type="entry name" value="Thiolase"/>
</dbReference>
<dbReference type="GO" id="GO:0016747">
    <property type="term" value="F:acyltransferase activity, transferring groups other than amino-acyl groups"/>
    <property type="evidence" value="ECO:0007669"/>
    <property type="project" value="InterPro"/>
</dbReference>
<proteinExistence type="predicted"/>
<dbReference type="RefSeq" id="WP_014816186.1">
    <property type="nucleotide sequence ID" value="NC_018027.1"/>
</dbReference>
<keyword evidence="2" id="KW-0808">Transferase</keyword>
<dbReference type="Pfam" id="PF22691">
    <property type="entry name" value="Thiolase_C_1"/>
    <property type="match status" value="1"/>
</dbReference>
<dbReference type="PATRIC" id="fig|710421.3.peg.2942"/>
<protein>
    <submittedName>
        <fullName evidence="2">Acetyl-CoA acetyltransferase</fullName>
    </submittedName>
</protein>
<evidence type="ECO:0000259" key="1">
    <source>
        <dbReference type="Pfam" id="PF22691"/>
    </source>
</evidence>
<dbReference type="AlphaFoldDB" id="I4BKA2"/>
<evidence type="ECO:0000313" key="3">
    <source>
        <dbReference type="Proteomes" id="UP000006057"/>
    </source>
</evidence>
<dbReference type="PANTHER" id="PTHR42870:SF1">
    <property type="entry name" value="NON-SPECIFIC LIPID-TRANSFER PROTEIN-LIKE 2"/>
    <property type="match status" value="1"/>
</dbReference>
<name>I4BKA2_MYCCN</name>
<dbReference type="InterPro" id="IPR016039">
    <property type="entry name" value="Thiolase-like"/>
</dbReference>
<dbReference type="PIRSF" id="PIRSF000429">
    <property type="entry name" value="Ac-CoA_Ac_transf"/>
    <property type="match status" value="1"/>
</dbReference>